<name>A0A016WDB9_9BILA</name>
<keyword evidence="2" id="KW-1185">Reference proteome</keyword>
<dbReference type="EMBL" id="JARK01000408">
    <property type="protein sequence ID" value="EYC37292.1"/>
    <property type="molecule type" value="Genomic_DNA"/>
</dbReference>
<protein>
    <submittedName>
        <fullName evidence="1">Uncharacterized protein</fullName>
    </submittedName>
</protein>
<reference evidence="2" key="1">
    <citation type="journal article" date="2015" name="Nat. Genet.">
        <title>The genome and transcriptome of the zoonotic hookworm Ancylostoma ceylanicum identify infection-specific gene families.</title>
        <authorList>
            <person name="Schwarz E.M."/>
            <person name="Hu Y."/>
            <person name="Antoshechkin I."/>
            <person name="Miller M.M."/>
            <person name="Sternberg P.W."/>
            <person name="Aroian R.V."/>
        </authorList>
    </citation>
    <scope>NUCLEOTIDE SEQUENCE</scope>
    <source>
        <strain evidence="2">HY135</strain>
    </source>
</reference>
<comment type="caution">
    <text evidence="1">The sequence shown here is derived from an EMBL/GenBank/DDBJ whole genome shotgun (WGS) entry which is preliminary data.</text>
</comment>
<dbReference type="Proteomes" id="UP000024635">
    <property type="component" value="Unassembled WGS sequence"/>
</dbReference>
<sequence>MAVWHFTSVHHLSTDYIPNKFQILQKISYRYSRIAWRVLLGPCLQLRLRHGVGRMISWSDIFFTFLNEF</sequence>
<proteinExistence type="predicted"/>
<accession>A0A016WDB9</accession>
<evidence type="ECO:0000313" key="1">
    <source>
        <dbReference type="EMBL" id="EYC37292.1"/>
    </source>
</evidence>
<dbReference type="AlphaFoldDB" id="A0A016WDB9"/>
<gene>
    <name evidence="1" type="primary">Acey_s0808.g2451</name>
    <name evidence="1" type="ORF">Y032_0808g2451</name>
</gene>
<evidence type="ECO:0000313" key="2">
    <source>
        <dbReference type="Proteomes" id="UP000024635"/>
    </source>
</evidence>
<organism evidence="1 2">
    <name type="scientific">Ancylostoma ceylanicum</name>
    <dbReference type="NCBI Taxonomy" id="53326"/>
    <lineage>
        <taxon>Eukaryota</taxon>
        <taxon>Metazoa</taxon>
        <taxon>Ecdysozoa</taxon>
        <taxon>Nematoda</taxon>
        <taxon>Chromadorea</taxon>
        <taxon>Rhabditida</taxon>
        <taxon>Rhabditina</taxon>
        <taxon>Rhabditomorpha</taxon>
        <taxon>Strongyloidea</taxon>
        <taxon>Ancylostomatidae</taxon>
        <taxon>Ancylostomatinae</taxon>
        <taxon>Ancylostoma</taxon>
    </lineage>
</organism>